<dbReference type="GO" id="GO:0016831">
    <property type="term" value="F:carboxy-lyase activity"/>
    <property type="evidence" value="ECO:0007669"/>
    <property type="project" value="InterPro"/>
</dbReference>
<dbReference type="EMBL" id="CP011127">
    <property type="protein sequence ID" value="AMU87108.1"/>
    <property type="molecule type" value="Genomic_DNA"/>
</dbReference>
<dbReference type="SUPFAM" id="SSF51556">
    <property type="entry name" value="Metallo-dependent hydrolases"/>
    <property type="match status" value="1"/>
</dbReference>
<reference evidence="3 4" key="1">
    <citation type="submission" date="2015-03" db="EMBL/GenBank/DDBJ databases">
        <title>Genomic characterization of Dehalococcoides mccartyi strain 11a5, an unusal plasmid-containing chloroethene dechlorinator.</title>
        <authorList>
            <person name="Zhao S."/>
            <person name="Ding C."/>
            <person name="He J."/>
        </authorList>
    </citation>
    <scope>NUCLEOTIDE SEQUENCE [LARGE SCALE GENOMIC DNA]</scope>
    <source>
        <strain evidence="3 4">11a5</strain>
    </source>
</reference>
<accession>A0A142VBB8</accession>
<name>A0A142VBB8_9CHLR</name>
<dbReference type="GO" id="GO:0019748">
    <property type="term" value="P:secondary metabolic process"/>
    <property type="evidence" value="ECO:0007669"/>
    <property type="project" value="TreeGrafter"/>
</dbReference>
<dbReference type="AlphaFoldDB" id="A0A142VBB8"/>
<dbReference type="RefSeq" id="WP_034376239.1">
    <property type="nucleotide sequence ID" value="NZ_AP024514.1"/>
</dbReference>
<dbReference type="InterPro" id="IPR032466">
    <property type="entry name" value="Metal_Hydrolase"/>
</dbReference>
<dbReference type="Pfam" id="PF04909">
    <property type="entry name" value="Amidohydro_2"/>
    <property type="match status" value="1"/>
</dbReference>
<dbReference type="InterPro" id="IPR032465">
    <property type="entry name" value="ACMSD"/>
</dbReference>
<keyword evidence="1" id="KW-0456">Lyase</keyword>
<evidence type="ECO:0000256" key="1">
    <source>
        <dbReference type="ARBA" id="ARBA00023239"/>
    </source>
</evidence>
<dbReference type="GO" id="GO:0005737">
    <property type="term" value="C:cytoplasm"/>
    <property type="evidence" value="ECO:0007669"/>
    <property type="project" value="TreeGrafter"/>
</dbReference>
<dbReference type="InterPro" id="IPR006680">
    <property type="entry name" value="Amidohydro-rel"/>
</dbReference>
<dbReference type="Proteomes" id="UP000076394">
    <property type="component" value="Chromosome"/>
</dbReference>
<feature type="domain" description="Amidohydrolase-related" evidence="2">
    <location>
        <begin position="3"/>
        <end position="275"/>
    </location>
</feature>
<evidence type="ECO:0000259" key="2">
    <source>
        <dbReference type="Pfam" id="PF04909"/>
    </source>
</evidence>
<organism evidence="3 4">
    <name type="scientific">Dehalococcoides mccartyi</name>
    <dbReference type="NCBI Taxonomy" id="61435"/>
    <lineage>
        <taxon>Bacteria</taxon>
        <taxon>Bacillati</taxon>
        <taxon>Chloroflexota</taxon>
        <taxon>Dehalococcoidia</taxon>
        <taxon>Dehalococcoidales</taxon>
        <taxon>Dehalococcoidaceae</taxon>
        <taxon>Dehalococcoides</taxon>
    </lineage>
</organism>
<dbReference type="PATRIC" id="fig|61435.13.peg.1303"/>
<dbReference type="Gene3D" id="3.20.20.140">
    <property type="entry name" value="Metal-dependent hydrolases"/>
    <property type="match status" value="1"/>
</dbReference>
<evidence type="ECO:0000313" key="3">
    <source>
        <dbReference type="EMBL" id="AMU87108.1"/>
    </source>
</evidence>
<proteinExistence type="predicted"/>
<keyword evidence="3" id="KW-0378">Hydrolase</keyword>
<dbReference type="PANTHER" id="PTHR21240:SF28">
    <property type="entry name" value="ISO-OROTATE DECARBOXYLASE (EUROFUNG)"/>
    <property type="match status" value="1"/>
</dbReference>
<dbReference type="GO" id="GO:0016787">
    <property type="term" value="F:hydrolase activity"/>
    <property type="evidence" value="ECO:0007669"/>
    <property type="project" value="UniProtKB-KW"/>
</dbReference>
<protein>
    <submittedName>
        <fullName evidence="3">Amidohydrolase 2</fullName>
    </submittedName>
</protein>
<sequence length="283" mass="31716">MIIDFHTHIFPPEIIAARQEYTCRDSCMGLLYSNLKAKMITADELVAALNEAGVDRAVALNISWDSDELCTFTNNYLLESARRYPERIIPFCALPISNPSASLNELERCLSLGAKGIGELRTERPEELALPPYQPLFERIAQKGLVCLFHASEPLGHIYPGKGLATPERFYPFISRYPKLKLVLAHLGGGMPFYHLMPEAAKVLSNTAYDTAAAPFLYNPEIYQQVIKLAGETKLLFGSDYPLMPYDRTLKHLLDGRLETDIQAKILRQNALDWLNKGETGLG</sequence>
<dbReference type="PANTHER" id="PTHR21240">
    <property type="entry name" value="2-AMINO-3-CARBOXYLMUCONATE-6-SEMIALDEHYDE DECARBOXYLASE"/>
    <property type="match status" value="1"/>
</dbReference>
<dbReference type="OrthoDB" id="9771932at2"/>
<evidence type="ECO:0000313" key="4">
    <source>
        <dbReference type="Proteomes" id="UP000076394"/>
    </source>
</evidence>
<gene>
    <name evidence="3" type="ORF">Dm11a5_1282</name>
</gene>